<dbReference type="PANTHER" id="PTHR46825">
    <property type="entry name" value="D-ALANYL-D-ALANINE-CARBOXYPEPTIDASE/ENDOPEPTIDASE AMPH"/>
    <property type="match status" value="1"/>
</dbReference>
<dbReference type="SUPFAM" id="SSF56601">
    <property type="entry name" value="beta-lactamase/transpeptidase-like"/>
    <property type="match status" value="1"/>
</dbReference>
<organism evidence="2 3">
    <name type="scientific">Halonatronomonas betaini</name>
    <dbReference type="NCBI Taxonomy" id="2778430"/>
    <lineage>
        <taxon>Bacteria</taxon>
        <taxon>Bacillati</taxon>
        <taxon>Bacillota</taxon>
        <taxon>Clostridia</taxon>
        <taxon>Halanaerobiales</taxon>
        <taxon>Halarsenatibacteraceae</taxon>
        <taxon>Halonatronomonas</taxon>
    </lineage>
</organism>
<accession>A0A931F5S2</accession>
<evidence type="ECO:0000259" key="1">
    <source>
        <dbReference type="Pfam" id="PF00144"/>
    </source>
</evidence>
<dbReference type="Gene3D" id="3.40.710.10">
    <property type="entry name" value="DD-peptidase/beta-lactamase superfamily"/>
    <property type="match status" value="1"/>
</dbReference>
<keyword evidence="2" id="KW-0378">Hydrolase</keyword>
<proteinExistence type="predicted"/>
<feature type="domain" description="Beta-lactamase-related" evidence="1">
    <location>
        <begin position="73"/>
        <end position="357"/>
    </location>
</feature>
<dbReference type="InterPro" id="IPR050491">
    <property type="entry name" value="AmpC-like"/>
</dbReference>
<comment type="caution">
    <text evidence="2">The sequence shown here is derived from an EMBL/GenBank/DDBJ whole genome shotgun (WGS) entry which is preliminary data.</text>
</comment>
<dbReference type="InterPro" id="IPR012338">
    <property type="entry name" value="Beta-lactam/transpept-like"/>
</dbReference>
<dbReference type="AlphaFoldDB" id="A0A931F5S2"/>
<dbReference type="PANTHER" id="PTHR46825:SF8">
    <property type="entry name" value="BETA-LACTAMASE-RELATED"/>
    <property type="match status" value="1"/>
</dbReference>
<protein>
    <submittedName>
        <fullName evidence="2">Serine hydrolase</fullName>
    </submittedName>
</protein>
<dbReference type="Pfam" id="PF00144">
    <property type="entry name" value="Beta-lactamase"/>
    <property type="match status" value="1"/>
</dbReference>
<dbReference type="Proteomes" id="UP000621436">
    <property type="component" value="Unassembled WGS sequence"/>
</dbReference>
<dbReference type="InterPro" id="IPR001466">
    <property type="entry name" value="Beta-lactam-related"/>
</dbReference>
<dbReference type="GO" id="GO:0016787">
    <property type="term" value="F:hydrolase activity"/>
    <property type="evidence" value="ECO:0007669"/>
    <property type="project" value="UniProtKB-KW"/>
</dbReference>
<sequence length="380" mass="43347">MKVILIVLIIGLVVLVGTQVRGYMIWSNMDQTERFAVRMDSSVDDEKVFGSVMRIESKDKSLQYEIARGNLDIDDVFCAGSITKLFTATIIFQLVEEEMIDLTDTLNMFLTEEELDGLHYYNGNNYGALITIEQLISQTTGLPDHYLEEVNGKSLYEEIKENDRKFEFEEFLQRSKMLEPHFINGTSGKAYYADINFDILGVIAERVTGSNLNDLFTWRIFEPLNLENTSLAVEDSQYAPVHLNGEIFEINLAKSSMQANGGIISNTHDMMIFLRAFMEGELFPVFYLENGEWNDIQFDHHQYKNGMMRFQITGFWSIFGDYELIGHSGSTGGFAFYSPEKEVYIVGTTNQASDPSLQYRLVYQLIGSVKNQRTNSEKGG</sequence>
<reference evidence="2" key="1">
    <citation type="submission" date="2020-11" db="EMBL/GenBank/DDBJ databases">
        <title>Halonatronomonas betainensis gen. nov., sp. nov. a novel haloalkaliphilic representative of the family Halanaerobiacae capable of betaine degradation.</title>
        <authorList>
            <person name="Boltyanskaya Y."/>
            <person name="Kevbrin V."/>
            <person name="Detkova E."/>
            <person name="Grouzdev D.S."/>
            <person name="Koziaeva V."/>
            <person name="Zhilina T."/>
        </authorList>
    </citation>
    <scope>NUCLEOTIDE SEQUENCE</scope>
    <source>
        <strain evidence="2">Z-7014</strain>
    </source>
</reference>
<evidence type="ECO:0000313" key="3">
    <source>
        <dbReference type="Proteomes" id="UP000621436"/>
    </source>
</evidence>
<dbReference type="EMBL" id="JADPIE010000002">
    <property type="protein sequence ID" value="MBF8436150.1"/>
    <property type="molecule type" value="Genomic_DNA"/>
</dbReference>
<gene>
    <name evidence="2" type="ORF">I0Q91_03585</name>
</gene>
<keyword evidence="3" id="KW-1185">Reference proteome</keyword>
<dbReference type="RefSeq" id="WP_270452933.1">
    <property type="nucleotide sequence ID" value="NZ_JADPIE010000002.1"/>
</dbReference>
<name>A0A931F5S2_9FIRM</name>
<evidence type="ECO:0000313" key="2">
    <source>
        <dbReference type="EMBL" id="MBF8436150.1"/>
    </source>
</evidence>